<evidence type="ECO:0000313" key="2">
    <source>
        <dbReference type="Proteomes" id="UP001153678"/>
    </source>
</evidence>
<feature type="non-terminal residue" evidence="1">
    <location>
        <position position="1"/>
    </location>
</feature>
<keyword evidence="2" id="KW-1185">Reference proteome</keyword>
<gene>
    <name evidence="1" type="ORF">FWILDA_LOCUS16860</name>
</gene>
<comment type="caution">
    <text evidence="1">The sequence shown here is derived from an EMBL/GenBank/DDBJ whole genome shotgun (WGS) entry which is preliminary data.</text>
</comment>
<accession>A0A9W4T6Q5</accession>
<name>A0A9W4T6Q5_9GLOM</name>
<dbReference type="AlphaFoldDB" id="A0A9W4T6Q5"/>
<proteinExistence type="predicted"/>
<sequence>NNCPNLIDNYLMKCFKCWNPRHSVGECILYKAKTPFKEEYIPSGEFLQKFIKKE</sequence>
<protein>
    <submittedName>
        <fullName evidence="1">14485_t:CDS:1</fullName>
    </submittedName>
</protein>
<dbReference type="Proteomes" id="UP001153678">
    <property type="component" value="Unassembled WGS sequence"/>
</dbReference>
<dbReference type="EMBL" id="CAMKVN010011771">
    <property type="protein sequence ID" value="CAI2195005.1"/>
    <property type="molecule type" value="Genomic_DNA"/>
</dbReference>
<reference evidence="1" key="1">
    <citation type="submission" date="2022-08" db="EMBL/GenBank/DDBJ databases">
        <authorList>
            <person name="Kallberg Y."/>
            <person name="Tangrot J."/>
            <person name="Rosling A."/>
        </authorList>
    </citation>
    <scope>NUCLEOTIDE SEQUENCE</scope>
    <source>
        <strain evidence="1">Wild A</strain>
    </source>
</reference>
<evidence type="ECO:0000313" key="1">
    <source>
        <dbReference type="EMBL" id="CAI2195005.1"/>
    </source>
</evidence>
<organism evidence="1 2">
    <name type="scientific">Funneliformis geosporum</name>
    <dbReference type="NCBI Taxonomy" id="1117311"/>
    <lineage>
        <taxon>Eukaryota</taxon>
        <taxon>Fungi</taxon>
        <taxon>Fungi incertae sedis</taxon>
        <taxon>Mucoromycota</taxon>
        <taxon>Glomeromycotina</taxon>
        <taxon>Glomeromycetes</taxon>
        <taxon>Glomerales</taxon>
        <taxon>Glomeraceae</taxon>
        <taxon>Funneliformis</taxon>
    </lineage>
</organism>